<protein>
    <recommendedName>
        <fullName evidence="1">F-box associated beta-propeller type 1 domain-containing protein</fullName>
    </recommendedName>
</protein>
<organism evidence="2">
    <name type="scientific">Arabidopsis thaliana</name>
    <name type="common">Mouse-ear cress</name>
    <dbReference type="NCBI Taxonomy" id="3702"/>
    <lineage>
        <taxon>Eukaryota</taxon>
        <taxon>Viridiplantae</taxon>
        <taxon>Streptophyta</taxon>
        <taxon>Embryophyta</taxon>
        <taxon>Tracheophyta</taxon>
        <taxon>Spermatophyta</taxon>
        <taxon>Magnoliopsida</taxon>
        <taxon>eudicotyledons</taxon>
        <taxon>Gunneridae</taxon>
        <taxon>Pentapetalae</taxon>
        <taxon>rosids</taxon>
        <taxon>malvids</taxon>
        <taxon>Brassicales</taxon>
        <taxon>Brassicaceae</taxon>
        <taxon>Camelineae</taxon>
        <taxon>Arabidopsis</taxon>
    </lineage>
</organism>
<dbReference type="ExpressionAtlas" id="Q9LSB7">
    <property type="expression patterns" value="baseline and differential"/>
</dbReference>
<evidence type="ECO:0000259" key="1">
    <source>
        <dbReference type="Pfam" id="PF07734"/>
    </source>
</evidence>
<evidence type="ECO:0000313" key="2">
    <source>
        <dbReference type="EMBL" id="BAB02878.1"/>
    </source>
</evidence>
<reference evidence="2" key="1">
    <citation type="journal article" date="2000" name="DNA Res.">
        <title>Structural analysis of Arabidopsis thaliana chromosome 3. I. Sequence features of the regions of 4,504,864 bp covered by sixty P1 and TAC clones.</title>
        <authorList>
            <person name="Sato S."/>
            <person name="Nakamura Y."/>
            <person name="Kaneko T."/>
            <person name="Katoh T."/>
            <person name="Asamizu E."/>
            <person name="Tabata S."/>
        </authorList>
    </citation>
    <scope>NUCLEOTIDE SEQUENCE [LARGE SCALE GENOMIC DNA]</scope>
</reference>
<reference key="2">
    <citation type="journal article" date="2000" name="Nature">
        <title>Sequence and analysis of chromosome 3 of the plant Arabidopsis thaliana.</title>
        <authorList>
            <consortium name="European Union Chromosome 3 Arabidopsis Sequencing Consortium"/>
            <consortium name="Institute for Genomic Research"/>
            <consortium name="Kazusa DNA Research Institute"/>
            <person name="Salanoubat M."/>
            <person name="Lemcke K."/>
            <person name="Rieger M."/>
            <person name="Ansorge W."/>
            <person name="Unseld M."/>
            <person name="Fartmann B."/>
            <person name="Valle G."/>
            <person name="Blocker H."/>
            <person name="Perez-Alonso M."/>
            <person name="Obermaier B."/>
            <person name="Delseny M."/>
            <person name="Boutry M."/>
            <person name="Grivell L.A."/>
            <person name="Mache R."/>
            <person name="Puigdomenech P."/>
            <person name="De Simone V."/>
            <person name="Choisne N."/>
            <person name="Artiguenave F."/>
            <person name="Robert C."/>
            <person name="Brottier P."/>
            <person name="Wincker P."/>
            <person name="Cattolico L."/>
            <person name="Weissenbach J."/>
            <person name="Saurin W."/>
            <person name="Quetier F."/>
            <person name="Schafer M."/>
            <person name="Muller-Auer S."/>
            <person name="Gabel C."/>
            <person name="Fuchs M."/>
            <person name="Benes V."/>
            <person name="Wurmbach E."/>
            <person name="Drzonek H."/>
            <person name="Erfle H."/>
            <person name="Jordan N."/>
            <person name="Bangert S."/>
            <person name="Wiedelmann R."/>
            <person name="Kranz H."/>
            <person name="Voss H."/>
            <person name="Holland R."/>
            <person name="Brandt P."/>
            <person name="Nyakatura G."/>
            <person name="Vezzi A."/>
            <person name="D'Angelo M."/>
            <person name="Pallavicini A."/>
            <person name="Toppo S."/>
            <person name="Simionati B."/>
            <person name="Conrad A."/>
            <person name="Hornischer K."/>
            <person name="Kauer G."/>
            <person name="Lohnert T.H."/>
            <person name="Nordsiek G."/>
            <person name="Reichelt J."/>
            <person name="Scharfe M."/>
            <person name="Schon O."/>
            <person name="Bargues M."/>
            <person name="Terol J."/>
            <person name="Climent J."/>
            <person name="Navarro P."/>
            <person name="Collado C."/>
            <person name="Perez-Perez A."/>
            <person name="Ottenwalder B."/>
            <person name="Duchemin D."/>
            <person name="Cooke R."/>
            <person name="Laudie M."/>
            <person name="Berger-Llauro C."/>
            <person name="Purnelle B."/>
            <person name="Masuy D."/>
            <person name="de Haan M."/>
            <person name="Maarse A.C."/>
            <person name="Alcaraz J.P."/>
            <person name="Cottet A."/>
            <person name="Casacuberta E."/>
            <person name="Monfort A."/>
            <person name="Argiriou A."/>
            <person name="flores M."/>
            <person name="Liguori R."/>
            <person name="Vitale D."/>
            <person name="Mannhaupt G."/>
            <person name="Haase D."/>
            <person name="Schoof H."/>
            <person name="Rudd S."/>
            <person name="Zaccaria P."/>
            <person name="Mewes H.W."/>
            <person name="Mayer K.F."/>
            <person name="Kaul S."/>
            <person name="Town C.D."/>
            <person name="Koo H.L."/>
            <person name="Tallon L.J."/>
            <person name="Jenkins J."/>
            <person name="Rooney T."/>
            <person name="Rizzo M."/>
            <person name="Walts A."/>
            <person name="Utterback T."/>
            <person name="Fujii C.Y."/>
            <person name="Shea T.P."/>
            <person name="Creasy T.H."/>
            <person name="Haas B."/>
            <person name="Maiti R."/>
            <person name="Wu D."/>
            <person name="Peterson J."/>
            <person name="Van Aken S."/>
            <person name="Pai G."/>
            <person name="Militscher J."/>
            <person name="Sellers P."/>
            <person name="Gill J.E."/>
            <person name="Feldblyum T.V."/>
            <person name="Preuss D."/>
            <person name="Lin X."/>
            <person name="Nierman W.C."/>
            <person name="Salzberg S.L."/>
            <person name="White O."/>
            <person name="Venter J.C."/>
            <person name="Fraser C.M."/>
            <person name="Kaneko T."/>
            <person name="Nakamura Y."/>
            <person name="Sato S."/>
            <person name="Kato T."/>
            <person name="Asamizu E."/>
            <person name="Sasamoto S."/>
            <person name="Kimura T."/>
            <person name="Idesawa K."/>
            <person name="Kawashima K."/>
            <person name="Kishida Y."/>
            <person name="Kiyokawa C."/>
            <person name="Kohara M."/>
            <person name="Matsumoto M."/>
            <person name="Matsuno A."/>
            <person name="Muraki A."/>
            <person name="Nakayama S."/>
            <person name="Nakazaki N."/>
            <person name="Shinpo S."/>
            <person name="Takeuchi C."/>
            <person name="Wada T."/>
            <person name="Watanabe A."/>
            <person name="Yamada M."/>
            <person name="Yasuda M."/>
            <person name="Tabata S."/>
        </authorList>
    </citation>
    <scope>NUCLEOTIDE SEQUENCE [LARGE SCALE GENOMIC DNA]</scope>
    <source>
        <strain>cv. Columbia</strain>
    </source>
</reference>
<dbReference type="Pfam" id="PF07734">
    <property type="entry name" value="FBA_1"/>
    <property type="match status" value="1"/>
</dbReference>
<sequence length="270" mass="31735">MTSLKAVRCQTVRIQPRNSFHRLDRYALGYDKNRNHKILRFVDDHLAVGEHVFGYEIYDFSSSSWRVLDVTPDWDIQFYQRGVSLNGNTYFFAQEKITEDGEYEEFEDFLLYFDFSTERFEPRLPLPFHFYVLETVSLSSVRDEQLAVLYQRLDSYEILDIWLTTKIEPSAVSWSMFLKLDMRPLTGFQFMVDGGSFFIDEEKKVAVVFDLTKHKQTVTRRYQTAYIIGQDGYFKPVSLGEAPYLGDPHELYCLPLVCPSYAPSLVQLYN</sequence>
<name>Q9LSB7_ARATH</name>
<feature type="domain" description="F-box associated beta-propeller type 1" evidence="1">
    <location>
        <begin position="10"/>
        <end position="268"/>
    </location>
</feature>
<accession>Q9LSB7</accession>
<dbReference type="InterPro" id="IPR006527">
    <property type="entry name" value="F-box-assoc_dom_typ1"/>
</dbReference>
<dbReference type="InterPro" id="IPR017451">
    <property type="entry name" value="F-box-assoc_interact_dom"/>
</dbReference>
<proteinExistence type="predicted"/>
<dbReference type="NCBIfam" id="TIGR01640">
    <property type="entry name" value="F_box_assoc_1"/>
    <property type="match status" value="1"/>
</dbReference>
<dbReference type="AlphaFoldDB" id="Q9LSB7"/>
<dbReference type="EMBL" id="AB026653">
    <property type="protein sequence ID" value="BAB02878.1"/>
    <property type="molecule type" value="Genomic_DNA"/>
</dbReference>